<feature type="signal peptide" evidence="2">
    <location>
        <begin position="1"/>
        <end position="18"/>
    </location>
</feature>
<evidence type="ECO:0000256" key="1">
    <source>
        <dbReference type="SAM" id="MobiDB-lite"/>
    </source>
</evidence>
<reference evidence="3 5" key="1">
    <citation type="journal article" date="2008" name="Science">
        <title>The Physcomitrella genome reveals evolutionary insights into the conquest of land by plants.</title>
        <authorList>
            <person name="Rensing S."/>
            <person name="Lang D."/>
            <person name="Zimmer A."/>
            <person name="Terry A."/>
            <person name="Salamov A."/>
            <person name="Shapiro H."/>
            <person name="Nishiyama T."/>
            <person name="Perroud P.-F."/>
            <person name="Lindquist E."/>
            <person name="Kamisugi Y."/>
            <person name="Tanahashi T."/>
            <person name="Sakakibara K."/>
            <person name="Fujita T."/>
            <person name="Oishi K."/>
            <person name="Shin-I T."/>
            <person name="Kuroki Y."/>
            <person name="Toyoda A."/>
            <person name="Suzuki Y."/>
            <person name="Hashimoto A."/>
            <person name="Yamaguchi K."/>
            <person name="Sugano A."/>
            <person name="Kohara Y."/>
            <person name="Fujiyama A."/>
            <person name="Anterola A."/>
            <person name="Aoki S."/>
            <person name="Ashton N."/>
            <person name="Barbazuk W.B."/>
            <person name="Barker E."/>
            <person name="Bennetzen J."/>
            <person name="Bezanilla M."/>
            <person name="Blankenship R."/>
            <person name="Cho S.H."/>
            <person name="Dutcher S."/>
            <person name="Estelle M."/>
            <person name="Fawcett J.A."/>
            <person name="Gundlach H."/>
            <person name="Hanada K."/>
            <person name="Heyl A."/>
            <person name="Hicks K.A."/>
            <person name="Hugh J."/>
            <person name="Lohr M."/>
            <person name="Mayer K."/>
            <person name="Melkozernov A."/>
            <person name="Murata T."/>
            <person name="Nelson D."/>
            <person name="Pils B."/>
            <person name="Prigge M."/>
            <person name="Reiss B."/>
            <person name="Renner T."/>
            <person name="Rombauts S."/>
            <person name="Rushton P."/>
            <person name="Sanderfoot A."/>
            <person name="Schween G."/>
            <person name="Shiu S.-H."/>
            <person name="Stueber K."/>
            <person name="Theodoulou F.L."/>
            <person name="Tu H."/>
            <person name="Van de Peer Y."/>
            <person name="Verrier P.J."/>
            <person name="Waters E."/>
            <person name="Wood A."/>
            <person name="Yang L."/>
            <person name="Cove D."/>
            <person name="Cuming A."/>
            <person name="Hasebe M."/>
            <person name="Lucas S."/>
            <person name="Mishler D.B."/>
            <person name="Reski R."/>
            <person name="Grigoriev I."/>
            <person name="Quatrano R.S."/>
            <person name="Boore J.L."/>
        </authorList>
    </citation>
    <scope>NUCLEOTIDE SEQUENCE [LARGE SCALE GENOMIC DNA]</scope>
    <source>
        <strain evidence="4 5">cv. Gransden 2004</strain>
    </source>
</reference>
<proteinExistence type="predicted"/>
<evidence type="ECO:0000313" key="5">
    <source>
        <dbReference type="Proteomes" id="UP000006727"/>
    </source>
</evidence>
<evidence type="ECO:0000256" key="2">
    <source>
        <dbReference type="SAM" id="SignalP"/>
    </source>
</evidence>
<keyword evidence="2" id="KW-0732">Signal</keyword>
<evidence type="ECO:0000313" key="4">
    <source>
        <dbReference type="EnsemblPlants" id="Pp3c17_18540V3.1"/>
    </source>
</evidence>
<feature type="region of interest" description="Disordered" evidence="1">
    <location>
        <begin position="26"/>
        <end position="49"/>
    </location>
</feature>
<feature type="compositionally biased region" description="Polar residues" evidence="1">
    <location>
        <begin position="26"/>
        <end position="39"/>
    </location>
</feature>
<sequence length="49" mass="5421">MLLKHHFLFASCLQRILPLITSLQRNSAEGSSAMTTKQAGSKEGKYITL</sequence>
<reference evidence="3 5" key="2">
    <citation type="journal article" date="2018" name="Plant J.">
        <title>The Physcomitrella patens chromosome-scale assembly reveals moss genome structure and evolution.</title>
        <authorList>
            <person name="Lang D."/>
            <person name="Ullrich K.K."/>
            <person name="Murat F."/>
            <person name="Fuchs J."/>
            <person name="Jenkins J."/>
            <person name="Haas F.B."/>
            <person name="Piednoel M."/>
            <person name="Gundlach H."/>
            <person name="Van Bel M."/>
            <person name="Meyberg R."/>
            <person name="Vives C."/>
            <person name="Morata J."/>
            <person name="Symeonidi A."/>
            <person name="Hiss M."/>
            <person name="Muchero W."/>
            <person name="Kamisugi Y."/>
            <person name="Saleh O."/>
            <person name="Blanc G."/>
            <person name="Decker E.L."/>
            <person name="van Gessel N."/>
            <person name="Grimwood J."/>
            <person name="Hayes R.D."/>
            <person name="Graham S.W."/>
            <person name="Gunter L.E."/>
            <person name="McDaniel S.F."/>
            <person name="Hoernstein S.N.W."/>
            <person name="Larsson A."/>
            <person name="Li F.W."/>
            <person name="Perroud P.F."/>
            <person name="Phillips J."/>
            <person name="Ranjan P."/>
            <person name="Rokshar D.S."/>
            <person name="Rothfels C.J."/>
            <person name="Schneider L."/>
            <person name="Shu S."/>
            <person name="Stevenson D.W."/>
            <person name="Thummler F."/>
            <person name="Tillich M."/>
            <person name="Villarreal Aguilar J.C."/>
            <person name="Widiez T."/>
            <person name="Wong G.K."/>
            <person name="Wymore A."/>
            <person name="Zhang Y."/>
            <person name="Zimmer A.D."/>
            <person name="Quatrano R.S."/>
            <person name="Mayer K.F.X."/>
            <person name="Goodstein D."/>
            <person name="Casacuberta J.M."/>
            <person name="Vandepoele K."/>
            <person name="Reski R."/>
            <person name="Cuming A.C."/>
            <person name="Tuskan G.A."/>
            <person name="Maumus F."/>
            <person name="Salse J."/>
            <person name="Schmutz J."/>
            <person name="Rensing S.A."/>
        </authorList>
    </citation>
    <scope>NUCLEOTIDE SEQUENCE [LARGE SCALE GENOMIC DNA]</scope>
    <source>
        <strain evidence="4 5">cv. Gransden 2004</strain>
    </source>
</reference>
<keyword evidence="5" id="KW-1185">Reference proteome</keyword>
<gene>
    <name evidence="3" type="ORF">PHYPA_022279</name>
</gene>
<accession>A0A2K1J4I0</accession>
<feature type="compositionally biased region" description="Basic and acidic residues" evidence="1">
    <location>
        <begin position="40"/>
        <end position="49"/>
    </location>
</feature>
<reference evidence="4" key="3">
    <citation type="submission" date="2020-12" db="UniProtKB">
        <authorList>
            <consortium name="EnsemblPlants"/>
        </authorList>
    </citation>
    <scope>IDENTIFICATION</scope>
</reference>
<dbReference type="EMBL" id="ABEU02000017">
    <property type="protein sequence ID" value="PNR36428.1"/>
    <property type="molecule type" value="Genomic_DNA"/>
</dbReference>
<dbReference type="AlphaFoldDB" id="A0A2K1J4I0"/>
<dbReference type="Gramene" id="Pp3c17_18540V3.1">
    <property type="protein sequence ID" value="Pp3c17_18540V3.1"/>
    <property type="gene ID" value="Pp3c17_18540"/>
</dbReference>
<feature type="chain" id="PRO_5033310703" evidence="2">
    <location>
        <begin position="19"/>
        <end position="49"/>
    </location>
</feature>
<protein>
    <submittedName>
        <fullName evidence="3 4">Uncharacterized protein</fullName>
    </submittedName>
</protein>
<dbReference type="Proteomes" id="UP000006727">
    <property type="component" value="Chromosome 17"/>
</dbReference>
<organism evidence="3">
    <name type="scientific">Physcomitrium patens</name>
    <name type="common">Spreading-leaved earth moss</name>
    <name type="synonym">Physcomitrella patens</name>
    <dbReference type="NCBI Taxonomy" id="3218"/>
    <lineage>
        <taxon>Eukaryota</taxon>
        <taxon>Viridiplantae</taxon>
        <taxon>Streptophyta</taxon>
        <taxon>Embryophyta</taxon>
        <taxon>Bryophyta</taxon>
        <taxon>Bryophytina</taxon>
        <taxon>Bryopsida</taxon>
        <taxon>Funariidae</taxon>
        <taxon>Funariales</taxon>
        <taxon>Funariaceae</taxon>
        <taxon>Physcomitrium</taxon>
    </lineage>
</organism>
<evidence type="ECO:0000313" key="3">
    <source>
        <dbReference type="EMBL" id="PNR36428.1"/>
    </source>
</evidence>
<name>A0A2K1J4I0_PHYPA</name>
<dbReference type="InParanoid" id="A0A2K1J4I0"/>
<dbReference type="EnsemblPlants" id="Pp3c17_18540V3.1">
    <property type="protein sequence ID" value="Pp3c17_18540V3.1"/>
    <property type="gene ID" value="Pp3c17_18540"/>
</dbReference>